<sequence length="44" mass="5005">MVAVRRSDRYALTFYLQQSPLGSFAKNNSLGTPLWRPESSSKPF</sequence>
<dbReference type="AlphaFoldDB" id="A0AAV3GVW1"/>
<dbReference type="EMBL" id="AMAH01000115">
    <property type="protein sequence ID" value="EJX52711.1"/>
    <property type="molecule type" value="Genomic_DNA"/>
</dbReference>
<evidence type="ECO:0000313" key="1">
    <source>
        <dbReference type="EMBL" id="EJX52711.1"/>
    </source>
</evidence>
<organism evidence="1 2">
    <name type="scientific">Enterococcus faecium R496</name>
    <dbReference type="NCBI Taxonomy" id="1134836"/>
    <lineage>
        <taxon>Bacteria</taxon>
        <taxon>Bacillati</taxon>
        <taxon>Bacillota</taxon>
        <taxon>Bacilli</taxon>
        <taxon>Lactobacillales</taxon>
        <taxon>Enterococcaceae</taxon>
        <taxon>Enterococcus</taxon>
    </lineage>
</organism>
<name>A0AAV3GVW1_ENTFC</name>
<gene>
    <name evidence="1" type="ORF">HMPREF1378_01525</name>
</gene>
<comment type="caution">
    <text evidence="1">The sequence shown here is derived from an EMBL/GenBank/DDBJ whole genome shotgun (WGS) entry which is preliminary data.</text>
</comment>
<dbReference type="Proteomes" id="UP000006402">
    <property type="component" value="Unassembled WGS sequence"/>
</dbReference>
<evidence type="ECO:0000313" key="2">
    <source>
        <dbReference type="Proteomes" id="UP000006402"/>
    </source>
</evidence>
<reference evidence="1 2" key="1">
    <citation type="submission" date="2012-04" db="EMBL/GenBank/DDBJ databases">
        <authorList>
            <person name="Weinstock G."/>
            <person name="Sodergren E."/>
            <person name="Lobos E.A."/>
            <person name="Fulton L."/>
            <person name="Fulton R."/>
            <person name="Courtney L."/>
            <person name="Fronick C."/>
            <person name="O'Laughlin M."/>
            <person name="Godfrey J."/>
            <person name="Wilson R.M."/>
            <person name="Miner T."/>
            <person name="Farmer C."/>
            <person name="Delehaunty K."/>
            <person name="Cordes M."/>
            <person name="Minx P."/>
            <person name="Tomlinson C."/>
            <person name="Chen J."/>
            <person name="Wollam A."/>
            <person name="Pepin K.H."/>
            <person name="Bhonagiri V."/>
            <person name="Zhang X."/>
            <person name="Suruliraj S."/>
            <person name="Warren W."/>
            <person name="Mitreva M."/>
            <person name="Mardis E.R."/>
            <person name="Wilson R.K."/>
        </authorList>
    </citation>
    <scope>NUCLEOTIDE SEQUENCE [LARGE SCALE GENOMIC DNA]</scope>
    <source>
        <strain evidence="1 2">R496</strain>
    </source>
</reference>
<proteinExistence type="predicted"/>
<protein>
    <submittedName>
        <fullName evidence="1">Uncharacterized protein</fullName>
    </submittedName>
</protein>
<accession>A0AAV3GVW1</accession>